<dbReference type="EMBL" id="LYXE01000188">
    <property type="protein sequence ID" value="PDV96604.1"/>
    <property type="molecule type" value="Genomic_DNA"/>
</dbReference>
<dbReference type="Pfam" id="PF13302">
    <property type="entry name" value="Acetyltransf_3"/>
    <property type="match status" value="1"/>
</dbReference>
<accession>A0A2H3KFX6</accession>
<name>A0A2H3KFX6_9CHLR</name>
<sequence>MEETPPIPLLLTERLHLRPFTLDDAPTVQVLASAAEIADTTLNLPHPYPEDGAKQWISTHTDKATTSNELTWAICDRTTDQVYGAISLIVRPAYHHAEVGYWMGLPYWGQGYTTEAAHAVLAYGFNQLGLERIFARHLARNPASGRVMQKIGMHFEGCQRRHLVKNGKFEDCVNYGIIRSEYTE</sequence>
<dbReference type="InterPro" id="IPR051531">
    <property type="entry name" value="N-acetyltransferase"/>
</dbReference>
<gene>
    <name evidence="2" type="ORF">A9Q02_06515</name>
</gene>
<dbReference type="Proteomes" id="UP000220922">
    <property type="component" value="Unassembled WGS sequence"/>
</dbReference>
<evidence type="ECO:0000259" key="1">
    <source>
        <dbReference type="PROSITE" id="PS51186"/>
    </source>
</evidence>
<dbReference type="PROSITE" id="PS51186">
    <property type="entry name" value="GNAT"/>
    <property type="match status" value="1"/>
</dbReference>
<organism evidence="2 3">
    <name type="scientific">Candidatus Chloroploca asiatica</name>
    <dbReference type="NCBI Taxonomy" id="1506545"/>
    <lineage>
        <taxon>Bacteria</taxon>
        <taxon>Bacillati</taxon>
        <taxon>Chloroflexota</taxon>
        <taxon>Chloroflexia</taxon>
        <taxon>Chloroflexales</taxon>
        <taxon>Chloroflexineae</taxon>
        <taxon>Oscillochloridaceae</taxon>
        <taxon>Candidatus Chloroploca</taxon>
    </lineage>
</organism>
<protein>
    <recommendedName>
        <fullName evidence="1">N-acetyltransferase domain-containing protein</fullName>
    </recommendedName>
</protein>
<reference evidence="2 3" key="1">
    <citation type="submission" date="2016-05" db="EMBL/GenBank/DDBJ databases">
        <authorList>
            <person name="Lavstsen T."/>
            <person name="Jespersen J.S."/>
        </authorList>
    </citation>
    <scope>NUCLEOTIDE SEQUENCE [LARGE SCALE GENOMIC DNA]</scope>
    <source>
        <strain evidence="2 3">B7-9</strain>
    </source>
</reference>
<evidence type="ECO:0000313" key="2">
    <source>
        <dbReference type="EMBL" id="PDV96604.1"/>
    </source>
</evidence>
<keyword evidence="3" id="KW-1185">Reference proteome</keyword>
<dbReference type="InterPro" id="IPR000182">
    <property type="entry name" value="GNAT_dom"/>
</dbReference>
<proteinExistence type="predicted"/>
<dbReference type="GO" id="GO:0016747">
    <property type="term" value="F:acyltransferase activity, transferring groups other than amino-acyl groups"/>
    <property type="evidence" value="ECO:0007669"/>
    <property type="project" value="InterPro"/>
</dbReference>
<comment type="caution">
    <text evidence="2">The sequence shown here is derived from an EMBL/GenBank/DDBJ whole genome shotgun (WGS) entry which is preliminary data.</text>
</comment>
<feature type="domain" description="N-acetyltransferase" evidence="1">
    <location>
        <begin position="15"/>
        <end position="171"/>
    </location>
</feature>
<dbReference type="PANTHER" id="PTHR43792">
    <property type="entry name" value="GNAT FAMILY, PUTATIVE (AFU_ORTHOLOGUE AFUA_3G00765)-RELATED-RELATED"/>
    <property type="match status" value="1"/>
</dbReference>
<dbReference type="InterPro" id="IPR016181">
    <property type="entry name" value="Acyl_CoA_acyltransferase"/>
</dbReference>
<dbReference type="AlphaFoldDB" id="A0A2H3KFX6"/>
<evidence type="ECO:0000313" key="3">
    <source>
        <dbReference type="Proteomes" id="UP000220922"/>
    </source>
</evidence>
<dbReference type="Gene3D" id="3.40.630.30">
    <property type="match status" value="1"/>
</dbReference>
<dbReference type="OrthoDB" id="9785602at2"/>
<dbReference type="SUPFAM" id="SSF55729">
    <property type="entry name" value="Acyl-CoA N-acyltransferases (Nat)"/>
    <property type="match status" value="1"/>
</dbReference>
<dbReference type="RefSeq" id="WP_097655326.1">
    <property type="nucleotide sequence ID" value="NZ_LYXE01000188.1"/>
</dbReference>